<dbReference type="GO" id="GO:0016730">
    <property type="term" value="F:oxidoreductase activity, acting on iron-sulfur proteins as donors"/>
    <property type="evidence" value="ECO:0007669"/>
    <property type="project" value="InterPro"/>
</dbReference>
<evidence type="ECO:0000313" key="3">
    <source>
        <dbReference type="EMBL" id="TLS98261.1"/>
    </source>
</evidence>
<dbReference type="KEGG" id="acib:ACBT_0752"/>
<dbReference type="InterPro" id="IPR036873">
    <property type="entry name" value="Rhodanese-like_dom_sf"/>
</dbReference>
<dbReference type="SUPFAM" id="SSF52821">
    <property type="entry name" value="Rhodanese/Cell cycle control phosphatase"/>
    <property type="match status" value="1"/>
</dbReference>
<dbReference type="Pfam" id="PF02943">
    <property type="entry name" value="FeThRed_B"/>
    <property type="match status" value="1"/>
</dbReference>
<dbReference type="SUPFAM" id="SSF57662">
    <property type="entry name" value="Ferredoxin thioredoxin reductase (FTR), catalytic beta chain"/>
    <property type="match status" value="1"/>
</dbReference>
<reference evidence="2 5" key="2">
    <citation type="submission" date="2020-05" db="EMBL/GenBank/DDBJ databases">
        <title>Complete genome sequencing of Campylobacter and Arcobacter type strains.</title>
        <authorList>
            <person name="Miller W.G."/>
            <person name="Yee E."/>
        </authorList>
    </citation>
    <scope>NUCLEOTIDE SEQUENCE [LARGE SCALE GENOMIC DNA]</scope>
    <source>
        <strain evidence="2 5">LMG 21996</strain>
    </source>
</reference>
<dbReference type="EMBL" id="VBUC01000016">
    <property type="protein sequence ID" value="TLS98261.1"/>
    <property type="molecule type" value="Genomic_DNA"/>
</dbReference>
<name>A0A5J6RFK2_9BACT</name>
<sequence length="244" mass="28074">MIKKIDLNSEEFQIELELTKHFTLKVLEEHNLVFNPDNEVNESIQMGLARNKLIYGKRYCPCFMVIEETESEKNRLCPCEPALNIEIPQNGTCHCGIYCTKVKAQEILLNIDTKDAIATHSRGLTKDECKELLNKDEINSIELEALLEAREIGYVNFNLVDTREWMEWVQARIKGVDYLVPTTSFYSSIEPLNNQKELPTIVYCHSGSRSAYCQRIMLSMGFKKVINLDYGIMSFRGEMISGKD</sequence>
<keyword evidence="4" id="KW-1185">Reference proteome</keyword>
<protein>
    <submittedName>
        <fullName evidence="2">FeThRed_B, RHOD domain-containing protein</fullName>
    </submittedName>
    <submittedName>
        <fullName evidence="3">Sulfurtransferase</fullName>
    </submittedName>
</protein>
<dbReference type="AlphaFoldDB" id="A0A5J6RFK2"/>
<evidence type="ECO:0000313" key="4">
    <source>
        <dbReference type="Proteomes" id="UP000305417"/>
    </source>
</evidence>
<evidence type="ECO:0000259" key="1">
    <source>
        <dbReference type="PROSITE" id="PS50206"/>
    </source>
</evidence>
<dbReference type="Gene3D" id="3.40.250.10">
    <property type="entry name" value="Rhodanese-like domain"/>
    <property type="match status" value="1"/>
</dbReference>
<dbReference type="SMART" id="SM00450">
    <property type="entry name" value="RHOD"/>
    <property type="match status" value="1"/>
</dbReference>
<dbReference type="STRING" id="1442598.GCA_000522465_00640"/>
<evidence type="ECO:0000313" key="5">
    <source>
        <dbReference type="Proteomes" id="UP000509513"/>
    </source>
</evidence>
<dbReference type="OrthoDB" id="5422549at2"/>
<dbReference type="InterPro" id="IPR001763">
    <property type="entry name" value="Rhodanese-like_dom"/>
</dbReference>
<dbReference type="PROSITE" id="PS50206">
    <property type="entry name" value="RHODANESE_3"/>
    <property type="match status" value="1"/>
</dbReference>
<evidence type="ECO:0000313" key="2">
    <source>
        <dbReference type="EMBL" id="QKJ26683.1"/>
    </source>
</evidence>
<dbReference type="InterPro" id="IPR004209">
    <property type="entry name" value="FTR_bsu"/>
</dbReference>
<feature type="domain" description="Rhodanese" evidence="1">
    <location>
        <begin position="153"/>
        <end position="241"/>
    </location>
</feature>
<proteinExistence type="predicted"/>
<accession>A0A5J6RFK2</accession>
<reference evidence="3 4" key="1">
    <citation type="submission" date="2019-05" db="EMBL/GenBank/DDBJ databases">
        <title>Arcobacter cibarius and Arcobacter thereius providing challenges in identification an antibiotic susceptibility and Quinolone resistance.</title>
        <authorList>
            <person name="Busch A."/>
            <person name="Hanel I."/>
            <person name="Hotzel H."/>
            <person name="Tomaso H."/>
        </authorList>
    </citation>
    <scope>NUCLEOTIDE SEQUENCE [LARGE SCALE GENOMIC DNA]</scope>
    <source>
        <strain evidence="3 4">16CS0831-2</strain>
    </source>
</reference>
<dbReference type="EMBL" id="CP054051">
    <property type="protein sequence ID" value="QKJ26683.1"/>
    <property type="molecule type" value="Genomic_DNA"/>
</dbReference>
<gene>
    <name evidence="2" type="ORF">ACBT_0752</name>
    <name evidence="3" type="ORF">FE247_07280</name>
</gene>
<dbReference type="InterPro" id="IPR036644">
    <property type="entry name" value="FTR_bsu_sf"/>
</dbReference>
<dbReference type="CDD" id="cd00158">
    <property type="entry name" value="RHOD"/>
    <property type="match status" value="1"/>
</dbReference>
<dbReference type="Gene3D" id="3.90.460.10">
    <property type="entry name" value="Ferredoxin thioredoxin reductase catalytic beta subunit"/>
    <property type="match status" value="1"/>
</dbReference>
<organism evidence="2 5">
    <name type="scientific">Aliarcobacter cibarius</name>
    <dbReference type="NCBI Taxonomy" id="255507"/>
    <lineage>
        <taxon>Bacteria</taxon>
        <taxon>Pseudomonadati</taxon>
        <taxon>Campylobacterota</taxon>
        <taxon>Epsilonproteobacteria</taxon>
        <taxon>Campylobacterales</taxon>
        <taxon>Arcobacteraceae</taxon>
        <taxon>Aliarcobacter</taxon>
    </lineage>
</organism>
<dbReference type="Proteomes" id="UP000509513">
    <property type="component" value="Chromosome"/>
</dbReference>
<dbReference type="Pfam" id="PF00581">
    <property type="entry name" value="Rhodanese"/>
    <property type="match status" value="1"/>
</dbReference>
<dbReference type="Proteomes" id="UP000305417">
    <property type="component" value="Unassembled WGS sequence"/>
</dbReference>
<dbReference type="RefSeq" id="WP_024774798.1">
    <property type="nucleotide sequence ID" value="NZ_CP043857.1"/>
</dbReference>